<evidence type="ECO:0000256" key="1">
    <source>
        <dbReference type="SAM" id="MobiDB-lite"/>
    </source>
</evidence>
<dbReference type="VEuPathDB" id="FungiDB:ASPNIDRAFT2_42818"/>
<dbReference type="EMBL" id="ACJE01000020">
    <property type="protein sequence ID" value="EHA19004.1"/>
    <property type="molecule type" value="Genomic_DNA"/>
</dbReference>
<dbReference type="Proteomes" id="UP000009038">
    <property type="component" value="Unassembled WGS sequence"/>
</dbReference>
<comment type="caution">
    <text evidence="2">The sequence shown here is derived from an EMBL/GenBank/DDBJ whole genome shotgun (WGS) entry which is preliminary data.</text>
</comment>
<protein>
    <submittedName>
        <fullName evidence="2">Uncharacterized protein</fullName>
    </submittedName>
</protein>
<dbReference type="AlphaFoldDB" id="G3YDY7"/>
<proteinExistence type="predicted"/>
<organism evidence="2 3">
    <name type="scientific">Aspergillus niger (strain ATCC 1015 / CBS 113.46 / FGSC A1144 / LSHB Ac4 / NCTC 3858a / NRRL 328 / USDA 3528.7)</name>
    <dbReference type="NCBI Taxonomy" id="380704"/>
    <lineage>
        <taxon>Eukaryota</taxon>
        <taxon>Fungi</taxon>
        <taxon>Dikarya</taxon>
        <taxon>Ascomycota</taxon>
        <taxon>Pezizomycotina</taxon>
        <taxon>Eurotiomycetes</taxon>
        <taxon>Eurotiomycetidae</taxon>
        <taxon>Eurotiales</taxon>
        <taxon>Aspergillaceae</taxon>
        <taxon>Aspergillus</taxon>
        <taxon>Aspergillus subgen. Circumdati</taxon>
    </lineage>
</organism>
<feature type="region of interest" description="Disordered" evidence="1">
    <location>
        <begin position="89"/>
        <end position="147"/>
    </location>
</feature>
<accession>G3YDY7</accession>
<reference evidence="2 3" key="1">
    <citation type="journal article" date="2011" name="Genome Res.">
        <title>Comparative genomics of citric-acid-producing Aspergillus niger ATCC 1015 versus enzyme-producing CBS 513.88.</title>
        <authorList>
            <person name="Andersen M.R."/>
            <person name="Salazar M.P."/>
            <person name="Schaap P.J."/>
            <person name="van de Vondervoort P.J."/>
            <person name="Culley D."/>
            <person name="Thykaer J."/>
            <person name="Frisvad J.C."/>
            <person name="Nielsen K.F."/>
            <person name="Albang R."/>
            <person name="Albermann K."/>
            <person name="Berka R.M."/>
            <person name="Braus G.H."/>
            <person name="Braus-Stromeyer S.A."/>
            <person name="Corrochano L.M."/>
            <person name="Dai Z."/>
            <person name="van Dijck P.W."/>
            <person name="Hofmann G."/>
            <person name="Lasure L.L."/>
            <person name="Magnuson J.K."/>
            <person name="Menke H."/>
            <person name="Meijer M."/>
            <person name="Meijer S.L."/>
            <person name="Nielsen J.B."/>
            <person name="Nielsen M.L."/>
            <person name="van Ooyen A.J."/>
            <person name="Pel H.J."/>
            <person name="Poulsen L."/>
            <person name="Samson R.A."/>
            <person name="Stam H."/>
            <person name="Tsang A."/>
            <person name="van den Brink J.M."/>
            <person name="Atkins A."/>
            <person name="Aerts A."/>
            <person name="Shapiro H."/>
            <person name="Pangilinan J."/>
            <person name="Salamov A."/>
            <person name="Lou Y."/>
            <person name="Lindquist E."/>
            <person name="Lucas S."/>
            <person name="Grimwood J."/>
            <person name="Grigoriev I.V."/>
            <person name="Kubicek C.P."/>
            <person name="Martinez D."/>
            <person name="van Peij N.N."/>
            <person name="Roubos J.A."/>
            <person name="Nielsen J."/>
            <person name="Baker S.E."/>
        </authorList>
    </citation>
    <scope>NUCLEOTIDE SEQUENCE [LARGE SCALE GENOMIC DNA]</scope>
    <source>
        <strain evidence="3">ATCC 1015 / CBS 113.46 / FGSC A1144 / LSHB Ac4 / NCTC 3858a / NRRL 328 / USDA 3528.7</strain>
    </source>
</reference>
<dbReference type="HOGENOM" id="CLU_1767653_0_0_1"/>
<sequence>MQCQRETRYAWAMDVWSGMLIDVGCPDWETGWNKPVDRPWRSRKLDKQGTVGELEGARAMMHSGRQSHAQTLHRLAKEVGGSGEVHFDRAQHGEQRPWSTLDKSGAPLPLTIPSAINNSDRAGNGLDRLGDWENTKSWGEGKTIRGS</sequence>
<gene>
    <name evidence="2" type="ORF">ASPNIDRAFT_42818</name>
</gene>
<evidence type="ECO:0000313" key="3">
    <source>
        <dbReference type="Proteomes" id="UP000009038"/>
    </source>
</evidence>
<name>G3YDY7_ASPNA</name>
<evidence type="ECO:0000313" key="2">
    <source>
        <dbReference type="EMBL" id="EHA19004.1"/>
    </source>
</evidence>